<reference evidence="3" key="1">
    <citation type="submission" date="2020-06" db="EMBL/GenBank/DDBJ databases">
        <title>Nostoc edaphicum CCNP1411 genome.</title>
        <authorList>
            <person name="Fidor A."/>
            <person name="Grabski M."/>
            <person name="Gawor J."/>
            <person name="Gromadka R."/>
            <person name="Wegrzyn G."/>
            <person name="Mazur-Marzec H."/>
        </authorList>
    </citation>
    <scope>NUCLEOTIDE SEQUENCE [LARGE SCALE GENOMIC DNA]</scope>
    <source>
        <strain evidence="3">CCNP1411</strain>
    </source>
</reference>
<evidence type="ECO:0000313" key="2">
    <source>
        <dbReference type="EMBL" id="QMS92166.1"/>
    </source>
</evidence>
<dbReference type="NCBIfam" id="NF038050">
    <property type="entry name" value="NrtS"/>
    <property type="match status" value="1"/>
</dbReference>
<feature type="transmembrane region" description="Helical" evidence="1">
    <location>
        <begin position="31"/>
        <end position="49"/>
    </location>
</feature>
<dbReference type="InterPro" id="IPR047700">
    <property type="entry name" value="NrtS-like"/>
</dbReference>
<evidence type="ECO:0000313" key="3">
    <source>
        <dbReference type="Proteomes" id="UP000514713"/>
    </source>
</evidence>
<gene>
    <name evidence="2" type="primary">nrtS</name>
    <name evidence="2" type="ORF">HUN01_32920</name>
</gene>
<keyword evidence="1" id="KW-0472">Membrane</keyword>
<dbReference type="Proteomes" id="UP000514713">
    <property type="component" value="Chromosome"/>
</dbReference>
<accession>A0A7D7R9R1</accession>
<dbReference type="AlphaFoldDB" id="A0A7D7R9R1"/>
<organism evidence="2 3">
    <name type="scientific">Nostoc edaphicum CCNP1411</name>
    <dbReference type="NCBI Taxonomy" id="1472755"/>
    <lineage>
        <taxon>Bacteria</taxon>
        <taxon>Bacillati</taxon>
        <taxon>Cyanobacteriota</taxon>
        <taxon>Cyanophyceae</taxon>
        <taxon>Nostocales</taxon>
        <taxon>Nostocaceae</taxon>
        <taxon>Nostoc</taxon>
    </lineage>
</organism>
<sequence length="72" mass="8168">MLTALKVALIIGSLLFTINHGWALWTGQMTYQRWISAILTYIVPFMVNIHGQYIARKGCIAKNGNCSQELKR</sequence>
<keyword evidence="1" id="KW-1133">Transmembrane helix</keyword>
<keyword evidence="1" id="KW-0812">Transmembrane</keyword>
<name>A0A7D7R9R1_9NOSO</name>
<protein>
    <submittedName>
        <fullName evidence="2">Nitrate/nitrite transporter NrtS</fullName>
    </submittedName>
</protein>
<feature type="transmembrane region" description="Helical" evidence="1">
    <location>
        <begin position="7"/>
        <end position="25"/>
    </location>
</feature>
<dbReference type="EMBL" id="CP054698">
    <property type="protein sequence ID" value="QMS92166.1"/>
    <property type="molecule type" value="Genomic_DNA"/>
</dbReference>
<proteinExistence type="predicted"/>
<dbReference type="KEGG" id="ned:HUN01_32920"/>
<evidence type="ECO:0000256" key="1">
    <source>
        <dbReference type="SAM" id="Phobius"/>
    </source>
</evidence>
<keyword evidence="3" id="KW-1185">Reference proteome</keyword>